<gene>
    <name evidence="1" type="ORF">HOLleu_38954</name>
</gene>
<keyword evidence="2" id="KW-1185">Reference proteome</keyword>
<dbReference type="Proteomes" id="UP001152320">
    <property type="component" value="Chromosome 21"/>
</dbReference>
<organism evidence="1 2">
    <name type="scientific">Holothuria leucospilota</name>
    <name type="common">Black long sea cucumber</name>
    <name type="synonym">Mertensiothuria leucospilota</name>
    <dbReference type="NCBI Taxonomy" id="206669"/>
    <lineage>
        <taxon>Eukaryota</taxon>
        <taxon>Metazoa</taxon>
        <taxon>Echinodermata</taxon>
        <taxon>Eleutherozoa</taxon>
        <taxon>Echinozoa</taxon>
        <taxon>Holothuroidea</taxon>
        <taxon>Aspidochirotacea</taxon>
        <taxon>Aspidochirotida</taxon>
        <taxon>Holothuriidae</taxon>
        <taxon>Holothuria</taxon>
    </lineage>
</organism>
<sequence length="161" mass="17917">MQTTPGVSENKAASITLKSTTDAGKCIPSAEGAKISLRFNIAQRARLKELPTYQAATLFKQYHLPVILRHPFCDVSTVGKRRVTSEFCEGILPPIMSQRQWKAGQGPLKDPLNKKSKVISIPMIDRKSRTQRTFAKLEAKGVKAKAFSKGKDRRNGHNKIK</sequence>
<comment type="caution">
    <text evidence="1">The sequence shown here is derived from an EMBL/GenBank/DDBJ whole genome shotgun (WGS) entry which is preliminary data.</text>
</comment>
<reference evidence="1" key="1">
    <citation type="submission" date="2021-10" db="EMBL/GenBank/DDBJ databases">
        <title>Tropical sea cucumber genome reveals ecological adaptation and Cuvierian tubules defense mechanism.</title>
        <authorList>
            <person name="Chen T."/>
        </authorList>
    </citation>
    <scope>NUCLEOTIDE SEQUENCE</scope>
    <source>
        <strain evidence="1">Nanhai2018</strain>
        <tissue evidence="1">Muscle</tissue>
    </source>
</reference>
<dbReference type="AlphaFoldDB" id="A0A9Q1BCM1"/>
<dbReference type="EMBL" id="JAIZAY010000021">
    <property type="protein sequence ID" value="KAJ8021680.1"/>
    <property type="molecule type" value="Genomic_DNA"/>
</dbReference>
<protein>
    <submittedName>
        <fullName evidence="1">Uncharacterized protein</fullName>
    </submittedName>
</protein>
<proteinExistence type="predicted"/>
<name>A0A9Q1BCM1_HOLLE</name>
<evidence type="ECO:0000313" key="1">
    <source>
        <dbReference type="EMBL" id="KAJ8021680.1"/>
    </source>
</evidence>
<evidence type="ECO:0000313" key="2">
    <source>
        <dbReference type="Proteomes" id="UP001152320"/>
    </source>
</evidence>
<accession>A0A9Q1BCM1</accession>